<sequence length="204" mass="23017">MSEPVLAYFEEQIPTELHTDASGYGIGAVLVQINDGKERPFGYASRTLSKAEKNYSTTERECLAAIWAINKFRPYLFSLCTDYLTRFAVTKALPTGEAKEAAKFLMEDVVLKHGAPREIITDRGRVFQSKLIAELTNQCSSIHRFTTAYHPQTNGLKERLNKTLANMIAMYVSVEQKDWDVILPYVTFAYNTAKQDTTGFTPLN</sequence>
<dbReference type="InterPro" id="IPR012337">
    <property type="entry name" value="RNaseH-like_sf"/>
</dbReference>
<dbReference type="SUPFAM" id="SSF56672">
    <property type="entry name" value="DNA/RNA polymerases"/>
    <property type="match status" value="1"/>
</dbReference>
<evidence type="ECO:0000313" key="2">
    <source>
        <dbReference type="EMBL" id="UYV77558.1"/>
    </source>
</evidence>
<evidence type="ECO:0000313" key="3">
    <source>
        <dbReference type="Proteomes" id="UP001235939"/>
    </source>
</evidence>
<dbReference type="Pfam" id="PF17919">
    <property type="entry name" value="RT_RNaseH_2"/>
    <property type="match status" value="1"/>
</dbReference>
<feature type="domain" description="Integrase catalytic" evidence="1">
    <location>
        <begin position="36"/>
        <end position="204"/>
    </location>
</feature>
<name>A0ABY6L930_9ARAC</name>
<dbReference type="InterPro" id="IPR041577">
    <property type="entry name" value="RT_RNaseH_2"/>
</dbReference>
<reference evidence="2 3" key="1">
    <citation type="submission" date="2022-01" db="EMBL/GenBank/DDBJ databases">
        <title>A chromosomal length assembly of Cordylochernes scorpioides.</title>
        <authorList>
            <person name="Zeh D."/>
            <person name="Zeh J."/>
        </authorList>
    </citation>
    <scope>NUCLEOTIDE SEQUENCE [LARGE SCALE GENOMIC DNA]</scope>
    <source>
        <strain evidence="2">IN4F17</strain>
        <tissue evidence="2">Whole Body</tissue>
    </source>
</reference>
<dbReference type="CDD" id="cd09274">
    <property type="entry name" value="RNase_HI_RT_Ty3"/>
    <property type="match status" value="1"/>
</dbReference>
<dbReference type="PANTHER" id="PTHR37984">
    <property type="entry name" value="PROTEIN CBG26694"/>
    <property type="match status" value="1"/>
</dbReference>
<evidence type="ECO:0000259" key="1">
    <source>
        <dbReference type="PROSITE" id="PS50994"/>
    </source>
</evidence>
<accession>A0ABY6L930</accession>
<dbReference type="PROSITE" id="PS50994">
    <property type="entry name" value="INTEGRASE"/>
    <property type="match status" value="1"/>
</dbReference>
<dbReference type="Proteomes" id="UP001235939">
    <property type="component" value="Chromosome 15"/>
</dbReference>
<gene>
    <name evidence="2" type="ORF">LAZ67_15001520</name>
</gene>
<organism evidence="2 3">
    <name type="scientific">Cordylochernes scorpioides</name>
    <dbReference type="NCBI Taxonomy" id="51811"/>
    <lineage>
        <taxon>Eukaryota</taxon>
        <taxon>Metazoa</taxon>
        <taxon>Ecdysozoa</taxon>
        <taxon>Arthropoda</taxon>
        <taxon>Chelicerata</taxon>
        <taxon>Arachnida</taxon>
        <taxon>Pseudoscorpiones</taxon>
        <taxon>Cheliferoidea</taxon>
        <taxon>Chernetidae</taxon>
        <taxon>Cordylochernes</taxon>
    </lineage>
</organism>
<dbReference type="InterPro" id="IPR043502">
    <property type="entry name" value="DNA/RNA_pol_sf"/>
</dbReference>
<dbReference type="InterPro" id="IPR036397">
    <property type="entry name" value="RNaseH_sf"/>
</dbReference>
<dbReference type="Gene3D" id="3.30.420.10">
    <property type="entry name" value="Ribonuclease H-like superfamily/Ribonuclease H"/>
    <property type="match status" value="1"/>
</dbReference>
<proteinExistence type="predicted"/>
<dbReference type="InterPro" id="IPR001584">
    <property type="entry name" value="Integrase_cat-core"/>
</dbReference>
<dbReference type="SUPFAM" id="SSF53098">
    <property type="entry name" value="Ribonuclease H-like"/>
    <property type="match status" value="1"/>
</dbReference>
<dbReference type="PANTHER" id="PTHR37984:SF15">
    <property type="entry name" value="INTEGRASE CATALYTIC DOMAIN-CONTAINING PROTEIN"/>
    <property type="match status" value="1"/>
</dbReference>
<dbReference type="InterPro" id="IPR050951">
    <property type="entry name" value="Retrovirus_Pol_polyprotein"/>
</dbReference>
<keyword evidence="3" id="KW-1185">Reference proteome</keyword>
<protein>
    <recommendedName>
        <fullName evidence="1">Integrase catalytic domain-containing protein</fullName>
    </recommendedName>
</protein>
<dbReference type="EMBL" id="CP092877">
    <property type="protein sequence ID" value="UYV77558.1"/>
    <property type="molecule type" value="Genomic_DNA"/>
</dbReference>